<reference evidence="1" key="2">
    <citation type="submission" date="2025-09" db="UniProtKB">
        <authorList>
            <consortium name="Ensembl"/>
        </authorList>
    </citation>
    <scope>IDENTIFICATION</scope>
</reference>
<reference evidence="1" key="1">
    <citation type="submission" date="2025-08" db="UniProtKB">
        <authorList>
            <consortium name="Ensembl"/>
        </authorList>
    </citation>
    <scope>IDENTIFICATION</scope>
</reference>
<dbReference type="AlphaFoldDB" id="A0A8C0KCR8"/>
<keyword evidence="2" id="KW-1185">Reference proteome</keyword>
<protein>
    <submittedName>
        <fullName evidence="1">Uncharacterized protein</fullName>
    </submittedName>
</protein>
<sequence length="69" mass="7812">MKKPIANIILNPEKLRAFHLWPGTRQTCPLSSLLFNIVLEVLASAIRQPNKVKQETIKILEESIGSNLF</sequence>
<evidence type="ECO:0000313" key="1">
    <source>
        <dbReference type="Ensembl" id="ENSCAFP00020014616.1"/>
    </source>
</evidence>
<evidence type="ECO:0000313" key="2">
    <source>
        <dbReference type="Proteomes" id="UP000694391"/>
    </source>
</evidence>
<dbReference type="GeneTree" id="ENSGT00950000185060"/>
<organism evidence="1 2">
    <name type="scientific">Canis lupus dingo</name>
    <name type="common">dingo</name>
    <dbReference type="NCBI Taxonomy" id="286419"/>
    <lineage>
        <taxon>Eukaryota</taxon>
        <taxon>Metazoa</taxon>
        <taxon>Chordata</taxon>
        <taxon>Craniata</taxon>
        <taxon>Vertebrata</taxon>
        <taxon>Euteleostomi</taxon>
        <taxon>Mammalia</taxon>
        <taxon>Eutheria</taxon>
        <taxon>Laurasiatheria</taxon>
        <taxon>Carnivora</taxon>
        <taxon>Caniformia</taxon>
        <taxon>Canidae</taxon>
        <taxon>Canis</taxon>
    </lineage>
</organism>
<dbReference type="Proteomes" id="UP000694391">
    <property type="component" value="Unplaced"/>
</dbReference>
<accession>A0A8C0KCR8</accession>
<proteinExistence type="predicted"/>
<name>A0A8C0KCR8_CANLU</name>
<dbReference type="Ensembl" id="ENSCAFT00020017006.1">
    <property type="protein sequence ID" value="ENSCAFP00020014616.1"/>
    <property type="gene ID" value="ENSCAFG00020011821.1"/>
</dbReference>